<proteinExistence type="predicted"/>
<evidence type="ECO:0000256" key="1">
    <source>
        <dbReference type="SAM" id="MobiDB-lite"/>
    </source>
</evidence>
<feature type="compositionally biased region" description="Polar residues" evidence="1">
    <location>
        <begin position="17"/>
        <end position="29"/>
    </location>
</feature>
<dbReference type="Proteomes" id="UP000016930">
    <property type="component" value="Unassembled WGS sequence"/>
</dbReference>
<accession>M2R7N7</accession>
<feature type="region of interest" description="Disordered" evidence="1">
    <location>
        <begin position="1"/>
        <end position="29"/>
    </location>
</feature>
<evidence type="ECO:0000313" key="3">
    <source>
        <dbReference type="Proteomes" id="UP000016930"/>
    </source>
</evidence>
<organism evidence="2 3">
    <name type="scientific">Ceriporiopsis subvermispora (strain B)</name>
    <name type="common">White-rot fungus</name>
    <name type="synonym">Gelatoporia subvermispora</name>
    <dbReference type="NCBI Taxonomy" id="914234"/>
    <lineage>
        <taxon>Eukaryota</taxon>
        <taxon>Fungi</taxon>
        <taxon>Dikarya</taxon>
        <taxon>Basidiomycota</taxon>
        <taxon>Agaricomycotina</taxon>
        <taxon>Agaricomycetes</taxon>
        <taxon>Polyporales</taxon>
        <taxon>Gelatoporiaceae</taxon>
        <taxon>Gelatoporia</taxon>
    </lineage>
</organism>
<reference evidence="2 3" key="1">
    <citation type="journal article" date="2012" name="Proc. Natl. Acad. Sci. U.S.A.">
        <title>Comparative genomics of Ceriporiopsis subvermispora and Phanerochaete chrysosporium provide insight into selective ligninolysis.</title>
        <authorList>
            <person name="Fernandez-Fueyo E."/>
            <person name="Ruiz-Duenas F.J."/>
            <person name="Ferreira P."/>
            <person name="Floudas D."/>
            <person name="Hibbett D.S."/>
            <person name="Canessa P."/>
            <person name="Larrondo L.F."/>
            <person name="James T.Y."/>
            <person name="Seelenfreund D."/>
            <person name="Lobos S."/>
            <person name="Polanco R."/>
            <person name="Tello M."/>
            <person name="Honda Y."/>
            <person name="Watanabe T."/>
            <person name="Watanabe T."/>
            <person name="Ryu J.S."/>
            <person name="Kubicek C.P."/>
            <person name="Schmoll M."/>
            <person name="Gaskell J."/>
            <person name="Hammel K.E."/>
            <person name="St John F.J."/>
            <person name="Vanden Wymelenberg A."/>
            <person name="Sabat G."/>
            <person name="Splinter BonDurant S."/>
            <person name="Syed K."/>
            <person name="Yadav J.S."/>
            <person name="Doddapaneni H."/>
            <person name="Subramanian V."/>
            <person name="Lavin J.L."/>
            <person name="Oguiza J.A."/>
            <person name="Perez G."/>
            <person name="Pisabarro A.G."/>
            <person name="Ramirez L."/>
            <person name="Santoyo F."/>
            <person name="Master E."/>
            <person name="Coutinho P.M."/>
            <person name="Henrissat B."/>
            <person name="Lombard V."/>
            <person name="Magnuson J.K."/>
            <person name="Kuees U."/>
            <person name="Hori C."/>
            <person name="Igarashi K."/>
            <person name="Samejima M."/>
            <person name="Held B.W."/>
            <person name="Barry K.W."/>
            <person name="LaButti K.M."/>
            <person name="Lapidus A."/>
            <person name="Lindquist E.A."/>
            <person name="Lucas S.M."/>
            <person name="Riley R."/>
            <person name="Salamov A.A."/>
            <person name="Hoffmeister D."/>
            <person name="Schwenk D."/>
            <person name="Hadar Y."/>
            <person name="Yarden O."/>
            <person name="de Vries R.P."/>
            <person name="Wiebenga A."/>
            <person name="Stenlid J."/>
            <person name="Eastwood D."/>
            <person name="Grigoriev I.V."/>
            <person name="Berka R.M."/>
            <person name="Blanchette R.A."/>
            <person name="Kersten P."/>
            <person name="Martinez A.T."/>
            <person name="Vicuna R."/>
            <person name="Cullen D."/>
        </authorList>
    </citation>
    <scope>NUCLEOTIDE SEQUENCE [LARGE SCALE GENOMIC DNA]</scope>
    <source>
        <strain evidence="2 3">B</strain>
    </source>
</reference>
<name>M2R7N7_CERS8</name>
<dbReference type="AlphaFoldDB" id="M2R7N7"/>
<keyword evidence="3" id="KW-1185">Reference proteome</keyword>
<dbReference type="EMBL" id="KB445803">
    <property type="protein sequence ID" value="EMD34412.1"/>
    <property type="molecule type" value="Genomic_DNA"/>
</dbReference>
<dbReference type="OrthoDB" id="2637024at2759"/>
<gene>
    <name evidence="2" type="ORF">CERSUDRAFT_97671</name>
</gene>
<dbReference type="HOGENOM" id="CLU_125284_0_0_1"/>
<protein>
    <submittedName>
        <fullName evidence="2">Uncharacterized protein</fullName>
    </submittedName>
</protein>
<evidence type="ECO:0000313" key="2">
    <source>
        <dbReference type="EMBL" id="EMD34412.1"/>
    </source>
</evidence>
<sequence>MRQSEPSYPSIDLVLSNGGSDTSRLPSYRSSYLGRYHPYPQTRRRASDRLMQTVDYRYSDDEEVTFPRLYPIVEDQTEVERDIDNLDTALNASNGPQPKRRRRLSALVVDLALAVCRRCQGIRPVKMLLAPPNPTKN</sequence>